<keyword evidence="4 11" id="KW-1133">Transmembrane helix</keyword>
<dbReference type="CDD" id="cd02205">
    <property type="entry name" value="CBS_pair_SF"/>
    <property type="match status" value="1"/>
</dbReference>
<evidence type="ECO:0000256" key="2">
    <source>
        <dbReference type="ARBA" id="ARBA00022448"/>
    </source>
</evidence>
<accession>A0A940DSL0</accession>
<evidence type="ECO:0000256" key="4">
    <source>
        <dbReference type="ARBA" id="ARBA00022989"/>
    </source>
</evidence>
<sequence length="600" mass="66713">MTEDSKIMEITIWNRFLSWIRKRLSEHDLLLILSLLVGVFCGLASVVLKLSIEHIHHFLTSWFDGFDYNFLYLIYPGIGMLLAMLFVRYIIRDNIGHGVTKVLVAVSKNESKIRPHNMWSSLVASSVTIGFGGSVGAEAPIVYTGAAIGSNVARKMGLSYKNMTILLGCGAAGAVAGIFKAPLAGVLFTLEILLFNISMSSILPLLLSTVSATVISYLFLGDSLPFECTLSPFTMHNLPFYIVLGLCCAAFSVYFTRTTLWLEDRIKTIRNPYWRWFISAVGLGLLIFLFPPLFGEGYDSLSVLLNGGEISFDGQTVLSFFLKKPWSIPIFYLLILLLKVFSMSFTNAGGGVGGTFGPTLFVGAIAGFVVARTINLIFINNPFSVPEQNFVLVGMAGLMAGVMQAPMTAIFLIAEISGGYELLIPLILTSTISFGATRMVEPYSIYTKRIAKRGELLTHDSDQAVLTLLKTSDLIENDFKSVKIDATLGELVDVVSSSSRNIFPVLDSRGHFQGYVSLEDIRRDMFKKEEYDHLHVYNFMKSSPEYVYVDEKMDSVMNKFEKTGAWNLPVVDEYRTYLGFVSKSKIFSAYREQLKQVSHD</sequence>
<reference evidence="13" key="2">
    <citation type="journal article" date="2021" name="PeerJ">
        <title>Extensive microbial diversity within the chicken gut microbiome revealed by metagenomics and culture.</title>
        <authorList>
            <person name="Gilroy R."/>
            <person name="Ravi A."/>
            <person name="Getino M."/>
            <person name="Pursley I."/>
            <person name="Horton D.L."/>
            <person name="Alikhan N.F."/>
            <person name="Baker D."/>
            <person name="Gharbi K."/>
            <person name="Hall N."/>
            <person name="Watson M."/>
            <person name="Adriaenssens E.M."/>
            <person name="Foster-Nyarko E."/>
            <person name="Jarju S."/>
            <person name="Secka A."/>
            <person name="Antonio M."/>
            <person name="Oren A."/>
            <person name="Chaudhuri R.R."/>
            <person name="La Ragione R."/>
            <person name="Hildebrand F."/>
            <person name="Pallen M.J."/>
        </authorList>
    </citation>
    <scope>NUCLEOTIDE SEQUENCE</scope>
    <source>
        <strain evidence="13">G3-8215</strain>
    </source>
</reference>
<dbReference type="Proteomes" id="UP000725002">
    <property type="component" value="Unassembled WGS sequence"/>
</dbReference>
<feature type="transmembrane region" description="Helical" evidence="11">
    <location>
        <begin position="240"/>
        <end position="262"/>
    </location>
</feature>
<feature type="transmembrane region" description="Helical" evidence="11">
    <location>
        <begin position="122"/>
        <end position="143"/>
    </location>
</feature>
<keyword evidence="3 11" id="KW-0812">Transmembrane</keyword>
<feature type="domain" description="CBS" evidence="12">
    <location>
        <begin position="540"/>
        <end position="596"/>
    </location>
</feature>
<feature type="domain" description="CBS" evidence="12">
    <location>
        <begin position="474"/>
        <end position="533"/>
    </location>
</feature>
<dbReference type="PANTHER" id="PTHR43427:SF6">
    <property type="entry name" value="CHLORIDE CHANNEL PROTEIN CLC-E"/>
    <property type="match status" value="1"/>
</dbReference>
<feature type="transmembrane region" description="Helical" evidence="11">
    <location>
        <begin position="163"/>
        <end position="190"/>
    </location>
</feature>
<dbReference type="Pfam" id="PF00654">
    <property type="entry name" value="Voltage_CLC"/>
    <property type="match status" value="1"/>
</dbReference>
<keyword evidence="6 11" id="KW-0472">Membrane</keyword>
<dbReference type="PROSITE" id="PS51371">
    <property type="entry name" value="CBS"/>
    <property type="match status" value="2"/>
</dbReference>
<dbReference type="InterPro" id="IPR000644">
    <property type="entry name" value="CBS_dom"/>
</dbReference>
<evidence type="ECO:0000313" key="14">
    <source>
        <dbReference type="Proteomes" id="UP000725002"/>
    </source>
</evidence>
<evidence type="ECO:0000256" key="1">
    <source>
        <dbReference type="ARBA" id="ARBA00004141"/>
    </source>
</evidence>
<feature type="transmembrane region" description="Helical" evidence="11">
    <location>
        <begin position="390"/>
        <end position="414"/>
    </location>
</feature>
<evidence type="ECO:0000256" key="8">
    <source>
        <dbReference type="ARBA" id="ARBA00023214"/>
    </source>
</evidence>
<feature type="transmembrane region" description="Helical" evidence="11">
    <location>
        <begin position="360"/>
        <end position="378"/>
    </location>
</feature>
<reference evidence="13" key="1">
    <citation type="submission" date="2020-10" db="EMBL/GenBank/DDBJ databases">
        <authorList>
            <person name="Gilroy R."/>
        </authorList>
    </citation>
    <scope>NUCLEOTIDE SEQUENCE</scope>
    <source>
        <strain evidence="13">G3-8215</strain>
    </source>
</reference>
<dbReference type="GO" id="GO:0034707">
    <property type="term" value="C:chloride channel complex"/>
    <property type="evidence" value="ECO:0007669"/>
    <property type="project" value="UniProtKB-KW"/>
</dbReference>
<dbReference type="Gene3D" id="3.10.580.10">
    <property type="entry name" value="CBS-domain"/>
    <property type="match status" value="1"/>
</dbReference>
<dbReference type="EMBL" id="JADILV010000003">
    <property type="protein sequence ID" value="MBO8482568.1"/>
    <property type="molecule type" value="Genomic_DNA"/>
</dbReference>
<gene>
    <name evidence="13" type="ORF">IAB75_00375</name>
</gene>
<organism evidence="13 14">
    <name type="scientific">Candidatus Cryptobacteroides avicola</name>
    <dbReference type="NCBI Taxonomy" id="2840757"/>
    <lineage>
        <taxon>Bacteria</taxon>
        <taxon>Pseudomonadati</taxon>
        <taxon>Bacteroidota</taxon>
        <taxon>Bacteroidia</taxon>
        <taxon>Bacteroidales</taxon>
        <taxon>Candidatus Cryptobacteroides</taxon>
    </lineage>
</organism>
<dbReference type="Pfam" id="PF00571">
    <property type="entry name" value="CBS"/>
    <property type="match status" value="2"/>
</dbReference>
<evidence type="ECO:0000256" key="11">
    <source>
        <dbReference type="SAM" id="Phobius"/>
    </source>
</evidence>
<proteinExistence type="predicted"/>
<dbReference type="PRINTS" id="PR00762">
    <property type="entry name" value="CLCHANNEL"/>
</dbReference>
<comment type="subcellular location">
    <subcellularLocation>
        <location evidence="1">Membrane</location>
        <topology evidence="1">Multi-pass membrane protein</topology>
    </subcellularLocation>
</comment>
<feature type="transmembrane region" description="Helical" evidence="11">
    <location>
        <begin position="29"/>
        <end position="50"/>
    </location>
</feature>
<evidence type="ECO:0000313" key="13">
    <source>
        <dbReference type="EMBL" id="MBO8482568.1"/>
    </source>
</evidence>
<dbReference type="InterPro" id="IPR014743">
    <property type="entry name" value="Cl-channel_core"/>
</dbReference>
<keyword evidence="10" id="KW-0129">CBS domain</keyword>
<evidence type="ECO:0000256" key="10">
    <source>
        <dbReference type="PROSITE-ProRule" id="PRU00703"/>
    </source>
</evidence>
<comment type="caution">
    <text evidence="13">The sequence shown here is derived from an EMBL/GenBank/DDBJ whole genome shotgun (WGS) entry which is preliminary data.</text>
</comment>
<feature type="transmembrane region" description="Helical" evidence="11">
    <location>
        <begin position="70"/>
        <end position="91"/>
    </location>
</feature>
<dbReference type="InterPro" id="IPR046342">
    <property type="entry name" value="CBS_dom_sf"/>
</dbReference>
<keyword evidence="5" id="KW-0406">Ion transport</keyword>
<feature type="transmembrane region" description="Helical" evidence="11">
    <location>
        <begin position="274"/>
        <end position="294"/>
    </location>
</feature>
<evidence type="ECO:0000256" key="7">
    <source>
        <dbReference type="ARBA" id="ARBA00023173"/>
    </source>
</evidence>
<keyword evidence="2" id="KW-0813">Transport</keyword>
<dbReference type="CDD" id="cd00400">
    <property type="entry name" value="Voltage_gated_ClC"/>
    <property type="match status" value="1"/>
</dbReference>
<dbReference type="SUPFAM" id="SSF54631">
    <property type="entry name" value="CBS-domain pair"/>
    <property type="match status" value="1"/>
</dbReference>
<dbReference type="InterPro" id="IPR001807">
    <property type="entry name" value="ClC"/>
</dbReference>
<dbReference type="InterPro" id="IPR050368">
    <property type="entry name" value="ClC-type_chloride_channel"/>
</dbReference>
<dbReference type="GO" id="GO:0005254">
    <property type="term" value="F:chloride channel activity"/>
    <property type="evidence" value="ECO:0007669"/>
    <property type="project" value="UniProtKB-KW"/>
</dbReference>
<evidence type="ECO:0000256" key="3">
    <source>
        <dbReference type="ARBA" id="ARBA00022692"/>
    </source>
</evidence>
<dbReference type="AlphaFoldDB" id="A0A940DSL0"/>
<dbReference type="PANTHER" id="PTHR43427">
    <property type="entry name" value="CHLORIDE CHANNEL PROTEIN CLC-E"/>
    <property type="match status" value="1"/>
</dbReference>
<keyword evidence="7" id="KW-0869">Chloride channel</keyword>
<keyword evidence="9" id="KW-0407">Ion channel</keyword>
<feature type="transmembrane region" description="Helical" evidence="11">
    <location>
        <begin position="202"/>
        <end position="220"/>
    </location>
</feature>
<dbReference type="SUPFAM" id="SSF81340">
    <property type="entry name" value="Clc chloride channel"/>
    <property type="match status" value="1"/>
</dbReference>
<evidence type="ECO:0000256" key="5">
    <source>
        <dbReference type="ARBA" id="ARBA00023065"/>
    </source>
</evidence>
<dbReference type="Gene3D" id="1.10.3080.10">
    <property type="entry name" value="Clc chloride channel"/>
    <property type="match status" value="1"/>
</dbReference>
<feature type="transmembrane region" description="Helical" evidence="11">
    <location>
        <begin position="420"/>
        <end position="440"/>
    </location>
</feature>
<evidence type="ECO:0000256" key="6">
    <source>
        <dbReference type="ARBA" id="ARBA00023136"/>
    </source>
</evidence>
<evidence type="ECO:0000259" key="12">
    <source>
        <dbReference type="PROSITE" id="PS51371"/>
    </source>
</evidence>
<name>A0A940DSL0_9BACT</name>
<keyword evidence="8" id="KW-0868">Chloride</keyword>
<protein>
    <submittedName>
        <fullName evidence="13">Chloride channel protein</fullName>
    </submittedName>
</protein>
<feature type="transmembrane region" description="Helical" evidence="11">
    <location>
        <begin position="329"/>
        <end position="348"/>
    </location>
</feature>
<evidence type="ECO:0000256" key="9">
    <source>
        <dbReference type="ARBA" id="ARBA00023303"/>
    </source>
</evidence>